<organism evidence="11 12">
    <name type="scientific">Cellvibrio polysaccharolyticus</name>
    <dbReference type="NCBI Taxonomy" id="2082724"/>
    <lineage>
        <taxon>Bacteria</taxon>
        <taxon>Pseudomonadati</taxon>
        <taxon>Pseudomonadota</taxon>
        <taxon>Gammaproteobacteria</taxon>
        <taxon>Cellvibrionales</taxon>
        <taxon>Cellvibrionaceae</taxon>
        <taxon>Cellvibrio</taxon>
    </lineage>
</organism>
<dbReference type="GO" id="GO:0046872">
    <property type="term" value="F:metal ion binding"/>
    <property type="evidence" value="ECO:0007669"/>
    <property type="project" value="UniProtKB-KW"/>
</dbReference>
<dbReference type="SUPFAM" id="SSF46548">
    <property type="entry name" value="alpha-helical ferredoxin"/>
    <property type="match status" value="1"/>
</dbReference>
<keyword evidence="12" id="KW-1185">Reference proteome</keyword>
<protein>
    <recommendedName>
        <fullName evidence="8">Ion-translocating oxidoreductase complex subunit C</fullName>
        <ecNumber evidence="8">7.-.-.-</ecNumber>
    </recommendedName>
    <alternativeName>
        <fullName evidence="8">Rnf electron transport complex subunit C</fullName>
    </alternativeName>
</protein>
<comment type="subunit">
    <text evidence="8">The complex is composed of six subunits: RnfA, RnfB, RnfC, RnfD, RnfE and RnfG.</text>
</comment>
<comment type="similarity">
    <text evidence="8">Belongs to the 4Fe4S bacterial-type ferredoxin family. RnfC subfamily.</text>
</comment>
<evidence type="ECO:0000256" key="5">
    <source>
        <dbReference type="ARBA" id="ARBA00022982"/>
    </source>
</evidence>
<feature type="domain" description="4Fe-4S ferredoxin-type" evidence="10">
    <location>
        <begin position="361"/>
        <end position="391"/>
    </location>
</feature>
<dbReference type="InterPro" id="IPR026902">
    <property type="entry name" value="RnfC_N"/>
</dbReference>
<feature type="binding site" evidence="8">
    <location>
        <position position="413"/>
    </location>
    <ligand>
        <name>[4Fe-4S] cluster</name>
        <dbReference type="ChEBI" id="CHEBI:49883"/>
        <label>2</label>
    </ligand>
</feature>
<dbReference type="InterPro" id="IPR011538">
    <property type="entry name" value="Nuo51_FMN-bd"/>
</dbReference>
<feature type="binding site" evidence="8">
    <location>
        <position position="371"/>
    </location>
    <ligand>
        <name>[4Fe-4S] cluster</name>
        <dbReference type="ChEBI" id="CHEBI:49883"/>
        <label>1</label>
    </ligand>
</feature>
<evidence type="ECO:0000313" key="12">
    <source>
        <dbReference type="Proteomes" id="UP000652567"/>
    </source>
</evidence>
<feature type="coiled-coil region" evidence="9">
    <location>
        <begin position="611"/>
        <end position="638"/>
    </location>
</feature>
<dbReference type="Gene3D" id="3.40.50.11540">
    <property type="entry name" value="NADH-ubiquinone oxidoreductase 51kDa subunit"/>
    <property type="match status" value="1"/>
</dbReference>
<evidence type="ECO:0000256" key="7">
    <source>
        <dbReference type="ARBA" id="ARBA00023014"/>
    </source>
</evidence>
<dbReference type="RefSeq" id="WP_193908136.1">
    <property type="nucleotide sequence ID" value="NZ_PRDL01000001.1"/>
</dbReference>
<dbReference type="Proteomes" id="UP000652567">
    <property type="component" value="Unassembled WGS sequence"/>
</dbReference>
<accession>A0A928V4N4</accession>
<feature type="binding site" evidence="8">
    <location>
        <position position="377"/>
    </location>
    <ligand>
        <name>[4Fe-4S] cluster</name>
        <dbReference type="ChEBI" id="CHEBI:49883"/>
        <label>1</label>
    </ligand>
</feature>
<dbReference type="AlphaFoldDB" id="A0A928V4N4"/>
<keyword evidence="1 8" id="KW-0813">Transport</keyword>
<comment type="subcellular location">
    <subcellularLocation>
        <location evidence="8">Cell inner membrane</location>
        <topology evidence="8">Peripheral membrane protein</topology>
    </subcellularLocation>
</comment>
<dbReference type="Pfam" id="PF01512">
    <property type="entry name" value="Complex1_51K"/>
    <property type="match status" value="1"/>
</dbReference>
<gene>
    <name evidence="8" type="primary">rnfC</name>
    <name evidence="11" type="ORF">C4F51_06285</name>
</gene>
<feature type="binding site" evidence="8">
    <location>
        <position position="410"/>
    </location>
    <ligand>
        <name>[4Fe-4S] cluster</name>
        <dbReference type="ChEBI" id="CHEBI:49883"/>
        <label>2</label>
    </ligand>
</feature>
<comment type="function">
    <text evidence="8">Part of a membrane-bound complex that couples electron transfer with translocation of ions across the membrane.</text>
</comment>
<keyword evidence="3 8" id="KW-0479">Metal-binding</keyword>
<dbReference type="NCBIfam" id="NF003454">
    <property type="entry name" value="PRK05035.1"/>
    <property type="match status" value="1"/>
</dbReference>
<feature type="coiled-coil region" evidence="9">
    <location>
        <begin position="681"/>
        <end position="756"/>
    </location>
</feature>
<dbReference type="GO" id="GO:0005886">
    <property type="term" value="C:plasma membrane"/>
    <property type="evidence" value="ECO:0007669"/>
    <property type="project" value="UniProtKB-SubCell"/>
</dbReference>
<keyword evidence="6 8" id="KW-0408">Iron</keyword>
<dbReference type="GO" id="GO:0051539">
    <property type="term" value="F:4 iron, 4 sulfur cluster binding"/>
    <property type="evidence" value="ECO:0007669"/>
    <property type="project" value="UniProtKB-KW"/>
</dbReference>
<dbReference type="InterPro" id="IPR037225">
    <property type="entry name" value="Nuo51_FMN-bd_sf"/>
</dbReference>
<evidence type="ECO:0000256" key="8">
    <source>
        <dbReference type="HAMAP-Rule" id="MF_00461"/>
    </source>
</evidence>
<comment type="caution">
    <text evidence="11">The sequence shown here is derived from an EMBL/GenBank/DDBJ whole genome shotgun (WGS) entry which is preliminary data.</text>
</comment>
<feature type="domain" description="4Fe-4S ferredoxin-type" evidence="10">
    <location>
        <begin position="400"/>
        <end position="429"/>
    </location>
</feature>
<evidence type="ECO:0000256" key="6">
    <source>
        <dbReference type="ARBA" id="ARBA00023004"/>
    </source>
</evidence>
<keyword evidence="5 8" id="KW-0249">Electron transport</keyword>
<keyword evidence="8" id="KW-1278">Translocase</keyword>
<dbReference type="SUPFAM" id="SSF142019">
    <property type="entry name" value="Nqo1 FMN-binding domain-like"/>
    <property type="match status" value="1"/>
</dbReference>
<dbReference type="InterPro" id="IPR017900">
    <property type="entry name" value="4Fe4S_Fe_S_CS"/>
</dbReference>
<name>A0A928V4N4_9GAMM</name>
<feature type="binding site" evidence="8">
    <location>
        <position position="420"/>
    </location>
    <ligand>
        <name>[4Fe-4S] cluster</name>
        <dbReference type="ChEBI" id="CHEBI:49883"/>
        <label>1</label>
    </ligand>
</feature>
<reference evidence="11" key="1">
    <citation type="submission" date="2018-07" db="EMBL/GenBank/DDBJ databases">
        <title>Genome assembly of strain Ka43.</title>
        <authorList>
            <person name="Kukolya J."/>
            <person name="Nagy I."/>
            <person name="Horvath B."/>
            <person name="Toth A."/>
        </authorList>
    </citation>
    <scope>NUCLEOTIDE SEQUENCE</scope>
    <source>
        <strain evidence="11">KB43</strain>
    </source>
</reference>
<dbReference type="PANTHER" id="PTHR43034:SF2">
    <property type="entry name" value="ION-TRANSLOCATING OXIDOREDUCTASE COMPLEX SUBUNIT C"/>
    <property type="match status" value="1"/>
</dbReference>
<dbReference type="EC" id="7.-.-.-" evidence="8"/>
<dbReference type="Gene3D" id="3.30.70.20">
    <property type="match status" value="1"/>
</dbReference>
<keyword evidence="8" id="KW-0472">Membrane</keyword>
<comment type="cofactor">
    <cofactor evidence="8">
        <name>[4Fe-4S] cluster</name>
        <dbReference type="ChEBI" id="CHEBI:49883"/>
    </cofactor>
    <text evidence="8">Binds 2 [4Fe-4S] clusters per subunit.</text>
</comment>
<feature type="binding site" evidence="8">
    <location>
        <position position="381"/>
    </location>
    <ligand>
        <name>[4Fe-4S] cluster</name>
        <dbReference type="ChEBI" id="CHEBI:49883"/>
        <label>2</label>
    </ligand>
</feature>
<feature type="coiled-coil region" evidence="9">
    <location>
        <begin position="430"/>
        <end position="481"/>
    </location>
</feature>
<dbReference type="Pfam" id="PF13183">
    <property type="entry name" value="Fer4_8"/>
    <property type="match status" value="1"/>
</dbReference>
<dbReference type="InterPro" id="IPR010208">
    <property type="entry name" value="Ion_transpt_RnfC/RsxC"/>
</dbReference>
<dbReference type="GO" id="GO:0022900">
    <property type="term" value="P:electron transport chain"/>
    <property type="evidence" value="ECO:0007669"/>
    <property type="project" value="UniProtKB-UniRule"/>
</dbReference>
<evidence type="ECO:0000313" key="11">
    <source>
        <dbReference type="EMBL" id="MBE8716796.1"/>
    </source>
</evidence>
<dbReference type="NCBIfam" id="TIGR01945">
    <property type="entry name" value="rnfC"/>
    <property type="match status" value="1"/>
</dbReference>
<keyword evidence="7 8" id="KW-0411">Iron-sulfur</keyword>
<keyword evidence="4 8" id="KW-0677">Repeat</keyword>
<feature type="coiled-coil region" evidence="9">
    <location>
        <begin position="555"/>
        <end position="582"/>
    </location>
</feature>
<keyword evidence="8" id="KW-0997">Cell inner membrane</keyword>
<dbReference type="InterPro" id="IPR017896">
    <property type="entry name" value="4Fe4S_Fe-S-bd"/>
</dbReference>
<feature type="binding site" evidence="8">
    <location>
        <position position="416"/>
    </location>
    <ligand>
        <name>[4Fe-4S] cluster</name>
        <dbReference type="ChEBI" id="CHEBI:49883"/>
        <label>2</label>
    </ligand>
</feature>
<dbReference type="Pfam" id="PF13375">
    <property type="entry name" value="RnfC_N"/>
    <property type="match status" value="1"/>
</dbReference>
<evidence type="ECO:0000256" key="9">
    <source>
        <dbReference type="SAM" id="Coils"/>
    </source>
</evidence>
<evidence type="ECO:0000256" key="2">
    <source>
        <dbReference type="ARBA" id="ARBA00022485"/>
    </source>
</evidence>
<evidence type="ECO:0000259" key="10">
    <source>
        <dbReference type="PROSITE" id="PS51379"/>
    </source>
</evidence>
<dbReference type="PANTHER" id="PTHR43034">
    <property type="entry name" value="ION-TRANSLOCATING OXIDOREDUCTASE COMPLEX SUBUNIT C"/>
    <property type="match status" value="1"/>
</dbReference>
<keyword evidence="8" id="KW-1003">Cell membrane</keyword>
<keyword evidence="2 8" id="KW-0004">4Fe-4S</keyword>
<keyword evidence="9" id="KW-0175">Coiled coil</keyword>
<evidence type="ECO:0000256" key="4">
    <source>
        <dbReference type="ARBA" id="ARBA00022737"/>
    </source>
</evidence>
<dbReference type="PROSITE" id="PS00198">
    <property type="entry name" value="4FE4S_FER_1"/>
    <property type="match status" value="1"/>
</dbReference>
<evidence type="ECO:0000256" key="3">
    <source>
        <dbReference type="ARBA" id="ARBA00022723"/>
    </source>
</evidence>
<feature type="binding site" evidence="8">
    <location>
        <position position="374"/>
    </location>
    <ligand>
        <name>[4Fe-4S] cluster</name>
        <dbReference type="ChEBI" id="CHEBI:49883"/>
        <label>1</label>
    </ligand>
</feature>
<dbReference type="PROSITE" id="PS51379">
    <property type="entry name" value="4FE4S_FER_2"/>
    <property type="match status" value="2"/>
</dbReference>
<dbReference type="GO" id="GO:0009055">
    <property type="term" value="F:electron transfer activity"/>
    <property type="evidence" value="ECO:0007669"/>
    <property type="project" value="InterPro"/>
</dbReference>
<sequence length="757" mass="82007">MNIPLFTLPGGIHPPEHKSASVQEPIGQLPLPPYLYIALAQHMGAPAKALVNPDQRVLKGQLIAEADGVFSVNIHAPTSGYIRSIEDYPQAHPSGLLAPCILLETDGQDEWVERHPITDYASLAPADLLERIRKAGIAGLGGAGFPTAIKLNPRSTAPIDTLIINGAECEPYITADDVLMRERADEVIAGTLMLGYVLHNPARLVIGVEDNKPEAIAALQKAAAGTPVEVVGFPTKYPSGGAKQLTWILTGREIPHGHHSADAGVICLNVATVAAAWRAVRFDEPLISRITTLAGDALAQSRNVEVLIGTPIDTLLQHQGLQPKQLSRLVVGGPMMGFTLTDTRAPVTKTTNCLIAAGKKELPLPPPAQACIRCGYCADVCPASLLPQQLFWYAQAEDHDRLKSHHLFDCIECGACSWVCPSTIPLVQYYRAAKGSIIQAETEKEKAERSRRRFEFRQQRMEQEEAAKEAKRLARKQAADEARLKLAQKAELHTNTTEPANPVITATSTKAAADNGVDQRARLERILAAAHNTLEHAQKPLVPHVYGEEISAEKLEKQQARIKQAALKVSEAEKKLADFMASQQGATAQAVVSPADDAIERARAKMARNPREKLEAGLETLQKQLLKAQERAATARANGEPTADAFERGVAVLQQKIATTREDLAALPADSVNAVATIEEQQATETAIEKARQRLAEKAEKSPADIRAEQRQTLTVRLEKTRVLLQDAEAKGAPTVTALAASLQRLQEKLNTLQSDD</sequence>
<dbReference type="HAMAP" id="MF_00461">
    <property type="entry name" value="RsxC_RnfC"/>
    <property type="match status" value="1"/>
</dbReference>
<evidence type="ECO:0000256" key="1">
    <source>
        <dbReference type="ARBA" id="ARBA00022448"/>
    </source>
</evidence>
<proteinExistence type="inferred from homology"/>
<dbReference type="EMBL" id="PRDL01000001">
    <property type="protein sequence ID" value="MBE8716796.1"/>
    <property type="molecule type" value="Genomic_DNA"/>
</dbReference>